<dbReference type="InterPro" id="IPR053137">
    <property type="entry name" value="NLR-like"/>
</dbReference>
<protein>
    <submittedName>
        <fullName evidence="1">Tetratricopeptide repeat-containing protein</fullName>
    </submittedName>
</protein>
<dbReference type="Gene3D" id="1.25.40.10">
    <property type="entry name" value="Tetratricopeptide repeat domain"/>
    <property type="match status" value="1"/>
</dbReference>
<sequence length="113" mass="12283">MSEHHSDWCLRCGHNHRHGPTGDLSGAIPLFEQTLSDTVRVLSEDHPDTLTARNNLACAYQSAGDLNQAIPLFEQTLSDTVQVLGKVHPLTKAVRCAHVAACAQRAVDGPKMM</sequence>
<proteinExistence type="predicted"/>
<evidence type="ECO:0000313" key="2">
    <source>
        <dbReference type="Proteomes" id="UP000181909"/>
    </source>
</evidence>
<dbReference type="AlphaFoldDB" id="A0A1K2FCL8"/>
<dbReference type="Pfam" id="PF13424">
    <property type="entry name" value="TPR_12"/>
    <property type="match status" value="1"/>
</dbReference>
<dbReference type="RefSeq" id="WP_072489636.1">
    <property type="nucleotide sequence ID" value="NZ_FPJO01000055.1"/>
</dbReference>
<dbReference type="STRING" id="1893.SAMN02787144_105516"/>
<dbReference type="InterPro" id="IPR011990">
    <property type="entry name" value="TPR-like_helical_dom_sf"/>
</dbReference>
<name>A0A1K2FCL8_STRAR</name>
<accession>A0A1K2FCL8</accession>
<dbReference type="OrthoDB" id="127785at2"/>
<gene>
    <name evidence="1" type="ORF">SAMN02787144_105516</name>
</gene>
<evidence type="ECO:0000313" key="1">
    <source>
        <dbReference type="EMBL" id="SFY44920.1"/>
    </source>
</evidence>
<organism evidence="1 2">
    <name type="scientific">Streptomyces atratus</name>
    <dbReference type="NCBI Taxonomy" id="1893"/>
    <lineage>
        <taxon>Bacteria</taxon>
        <taxon>Bacillati</taxon>
        <taxon>Actinomycetota</taxon>
        <taxon>Actinomycetes</taxon>
        <taxon>Kitasatosporales</taxon>
        <taxon>Streptomycetaceae</taxon>
        <taxon>Streptomyces</taxon>
    </lineage>
</organism>
<dbReference type="PANTHER" id="PTHR46082:SF6">
    <property type="entry name" value="AAA+ ATPASE DOMAIN-CONTAINING PROTEIN-RELATED"/>
    <property type="match status" value="1"/>
</dbReference>
<reference evidence="1 2" key="1">
    <citation type="submission" date="2016-11" db="EMBL/GenBank/DDBJ databases">
        <authorList>
            <person name="Jaros S."/>
            <person name="Januszkiewicz K."/>
            <person name="Wedrychowicz H."/>
        </authorList>
    </citation>
    <scope>NUCLEOTIDE SEQUENCE [LARGE SCALE GENOMIC DNA]</scope>
    <source>
        <strain evidence="1 2">OK807</strain>
    </source>
</reference>
<dbReference type="SUPFAM" id="SSF48452">
    <property type="entry name" value="TPR-like"/>
    <property type="match status" value="1"/>
</dbReference>
<dbReference type="Proteomes" id="UP000181909">
    <property type="component" value="Unassembled WGS sequence"/>
</dbReference>
<dbReference type="EMBL" id="FPJO01000055">
    <property type="protein sequence ID" value="SFY44920.1"/>
    <property type="molecule type" value="Genomic_DNA"/>
</dbReference>
<dbReference type="PANTHER" id="PTHR46082">
    <property type="entry name" value="ATP/GTP-BINDING PROTEIN-RELATED"/>
    <property type="match status" value="1"/>
</dbReference>